<dbReference type="AlphaFoldDB" id="A0A3E3IBF0"/>
<reference evidence="2" key="1">
    <citation type="submission" date="2018-08" db="EMBL/GenBank/DDBJ databases">
        <title>A genome reference for cultivated species of the human gut microbiota.</title>
        <authorList>
            <person name="Zou Y."/>
            <person name="Xue W."/>
            <person name="Luo G."/>
        </authorList>
    </citation>
    <scope>NUCLEOTIDE SEQUENCE [LARGE SCALE GENOMIC DNA]</scope>
    <source>
        <strain evidence="2">TF05-5AC</strain>
    </source>
</reference>
<comment type="caution">
    <text evidence="2">The sequence shown here is derived from an EMBL/GenBank/DDBJ whole genome shotgun (WGS) entry which is preliminary data.</text>
</comment>
<name>A0A3E3IBF0_9FIRM</name>
<proteinExistence type="predicted"/>
<evidence type="ECO:0000313" key="3">
    <source>
        <dbReference type="Proteomes" id="UP000260812"/>
    </source>
</evidence>
<keyword evidence="1" id="KW-0175">Coiled coil</keyword>
<sequence length="411" mass="48607">MKKSAILPAILICFCLVGKKEINAVQNAGLVSVHIDDDYQILEKKAEEQKENAKEIKNVIDRIQKSYTKDAEGEPVSINIYFFEDGMEEVIGENSISFKEIQKDLQKIQTLLWFGENSNSGWLISLSGSREGVRDVYEDIIYQLKDEQMEEDKDYFVISNDEQKDREIQNVYSGVANVVPAEIAQYSNFNSGNLDFLMVNLEYKNILERISYGLETDEKTENNSLYLYKYKEQEGVGRDKRNEWQLSFSIEVPKQARFYWDIKSYLWENGRIKEWVNDEIQCYTKHDSLDDEKMKETFQISGKEVPDGKLLICVTGQLKNYWDKEYLWVNEVEGEAGEFLKHFYNEAEERWQESEPYVYFEEMFLLDGLPESSVENEKRGNKKWKRDLNMIIERRKKVHYKEKFSIVSWPW</sequence>
<dbReference type="EMBL" id="QVLV01000002">
    <property type="protein sequence ID" value="RGE64370.1"/>
    <property type="molecule type" value="Genomic_DNA"/>
</dbReference>
<dbReference type="RefSeq" id="WP_117543952.1">
    <property type="nucleotide sequence ID" value="NZ_QVLV01000002.1"/>
</dbReference>
<feature type="coiled-coil region" evidence="1">
    <location>
        <begin position="39"/>
        <end position="66"/>
    </location>
</feature>
<evidence type="ECO:0000256" key="1">
    <source>
        <dbReference type="SAM" id="Coils"/>
    </source>
</evidence>
<protein>
    <submittedName>
        <fullName evidence="2">Uncharacterized protein</fullName>
    </submittedName>
</protein>
<keyword evidence="3" id="KW-1185">Reference proteome</keyword>
<dbReference type="GeneID" id="97986211"/>
<dbReference type="Proteomes" id="UP000260812">
    <property type="component" value="Unassembled WGS sequence"/>
</dbReference>
<evidence type="ECO:0000313" key="2">
    <source>
        <dbReference type="EMBL" id="RGE64370.1"/>
    </source>
</evidence>
<organism evidence="2 3">
    <name type="scientific">Eisenbergiella massiliensis</name>
    <dbReference type="NCBI Taxonomy" id="1720294"/>
    <lineage>
        <taxon>Bacteria</taxon>
        <taxon>Bacillati</taxon>
        <taxon>Bacillota</taxon>
        <taxon>Clostridia</taxon>
        <taxon>Lachnospirales</taxon>
        <taxon>Lachnospiraceae</taxon>
        <taxon>Eisenbergiella</taxon>
    </lineage>
</organism>
<accession>A0A3E3IBF0</accession>
<gene>
    <name evidence="2" type="ORF">DXC51_04755</name>
</gene>